<dbReference type="SUPFAM" id="SSF55166">
    <property type="entry name" value="Hedgehog/DD-peptidase"/>
    <property type="match status" value="1"/>
</dbReference>
<feature type="compositionally biased region" description="Pro residues" evidence="1">
    <location>
        <begin position="338"/>
        <end position="350"/>
    </location>
</feature>
<name>A0ABZ0WYH1_9GAMM</name>
<evidence type="ECO:0000313" key="4">
    <source>
        <dbReference type="EMBL" id="WQE04215.1"/>
    </source>
</evidence>
<reference evidence="4 5" key="1">
    <citation type="submission" date="2023-12" db="EMBL/GenBank/DDBJ databases">
        <title>Genome sequencing and assembly of bacterial species from a model synthetic community.</title>
        <authorList>
            <person name="Hogle S.L."/>
        </authorList>
    </citation>
    <scope>NUCLEOTIDE SEQUENCE [LARGE SCALE GENOMIC DNA]</scope>
    <source>
        <strain evidence="4 5">HAMBI_2792</strain>
    </source>
</reference>
<evidence type="ECO:0000313" key="5">
    <source>
        <dbReference type="Proteomes" id="UP001324384"/>
    </source>
</evidence>
<dbReference type="EMBL" id="CP139961">
    <property type="protein sequence ID" value="WQE04215.1"/>
    <property type="molecule type" value="Genomic_DNA"/>
</dbReference>
<keyword evidence="2" id="KW-0812">Transmembrane</keyword>
<dbReference type="PANTHER" id="PTHR34385">
    <property type="entry name" value="D-ALANYL-D-ALANINE CARBOXYPEPTIDASE"/>
    <property type="match status" value="1"/>
</dbReference>
<sequence length="378" mass="43086">MPPKRSYTPKNPKKPNRLNKTGWVLIVFGSLGVTVFGYQFYQQNQTAEGKKQILRITSAQPQAKIQQQHMGDSNQVQPVIYTNQPIEINKLTKPLDPTTSKPTRLQEVHGVFNQSSVKLVPIPKKYTSKPEQIHPEVYNPLISMIQAAQADNIKLSVVSAFRSYERQRQIWENKWGKHPDNDINKAKDILKWSSFPGTSRHHWGTDVDFNSVELAYWKSKEGLKVYEWLQNHAPKFGFCQTYGDDRQHGYNPEPWHWSYLPVANGYLAQISNPMVLETVLTQGVKGSEAVRQSGDLMTYVTSINACQVTYPPDSQQNIQNAQYLAQTDLNPPEQYSDPNPPVLTKPPLGPKPYISYEGHKITPNTEGDFQNPKIEQNN</sequence>
<protein>
    <submittedName>
        <fullName evidence="4">M15 family metallopeptidase</fullName>
    </submittedName>
</protein>
<dbReference type="Pfam" id="PF02557">
    <property type="entry name" value="VanY"/>
    <property type="match status" value="1"/>
</dbReference>
<feature type="domain" description="D-alanyl-D-alanine carboxypeptidase-like core" evidence="3">
    <location>
        <begin position="132"/>
        <end position="261"/>
    </location>
</feature>
<gene>
    <name evidence="4" type="ORF">U0021_01010</name>
</gene>
<dbReference type="RefSeq" id="WP_227538749.1">
    <property type="nucleotide sequence ID" value="NZ_CP139961.1"/>
</dbReference>
<keyword evidence="2" id="KW-1133">Transmembrane helix</keyword>
<dbReference type="InterPro" id="IPR052179">
    <property type="entry name" value="DD-CPase-like"/>
</dbReference>
<evidence type="ECO:0000256" key="1">
    <source>
        <dbReference type="SAM" id="MobiDB-lite"/>
    </source>
</evidence>
<proteinExistence type="predicted"/>
<accession>A0ABZ0WYH1</accession>
<feature type="region of interest" description="Disordered" evidence="1">
    <location>
        <begin position="329"/>
        <end position="378"/>
    </location>
</feature>
<dbReference type="CDD" id="cd14847">
    <property type="entry name" value="DD-carboxypeptidase_like"/>
    <property type="match status" value="1"/>
</dbReference>
<organism evidence="4 5">
    <name type="scientific">Moraxella canis</name>
    <dbReference type="NCBI Taxonomy" id="90239"/>
    <lineage>
        <taxon>Bacteria</taxon>
        <taxon>Pseudomonadati</taxon>
        <taxon>Pseudomonadota</taxon>
        <taxon>Gammaproteobacteria</taxon>
        <taxon>Moraxellales</taxon>
        <taxon>Moraxellaceae</taxon>
        <taxon>Moraxella</taxon>
    </lineage>
</organism>
<feature type="compositionally biased region" description="Polar residues" evidence="1">
    <location>
        <begin position="362"/>
        <end position="378"/>
    </location>
</feature>
<evidence type="ECO:0000259" key="3">
    <source>
        <dbReference type="Pfam" id="PF02557"/>
    </source>
</evidence>
<dbReference type="InterPro" id="IPR009045">
    <property type="entry name" value="Zn_M74/Hedgehog-like"/>
</dbReference>
<dbReference type="InterPro" id="IPR003709">
    <property type="entry name" value="VanY-like_core_dom"/>
</dbReference>
<dbReference type="Proteomes" id="UP001324384">
    <property type="component" value="Chromosome"/>
</dbReference>
<keyword evidence="5" id="KW-1185">Reference proteome</keyword>
<feature type="transmembrane region" description="Helical" evidence="2">
    <location>
        <begin position="21"/>
        <end position="41"/>
    </location>
</feature>
<evidence type="ECO:0000256" key="2">
    <source>
        <dbReference type="SAM" id="Phobius"/>
    </source>
</evidence>
<dbReference type="Gene3D" id="3.30.1380.10">
    <property type="match status" value="1"/>
</dbReference>
<keyword evidence="2" id="KW-0472">Membrane</keyword>
<dbReference type="PANTHER" id="PTHR34385:SF1">
    <property type="entry name" value="PEPTIDOGLYCAN L-ALANYL-D-GLUTAMATE ENDOPEPTIDASE CWLK"/>
    <property type="match status" value="1"/>
</dbReference>